<dbReference type="Pfam" id="PF00239">
    <property type="entry name" value="Resolvase"/>
    <property type="match status" value="1"/>
</dbReference>
<sequence>MEHLDKHAVMFKSATEVYDTTSAIGRFFNTLLVAAIAQWERENLGERVKMGMKKNFRKGGWNGGEPPYGYHLEDGKLIVYEPEAAIVRRTFEMYKKHGHRYISKVFNREGLRTRDGALWAEYTIRYILDNPVYSGKIRWNYRHLGGKKNGQEIIIDGEHESIISIEEQEAVPSIAKRRLLTREKTHVCFPFTWLLRCSRCGNTINGGEKKQKLQNYRFYGCRGRFSLGVCDLPIISEDTIEKLVLQKVDVIVSGSWKKDINFAREEMEVDTIDNSHLENELSEIQKRKKKWQMAFANEAISTEDLRQRMQEENDRETAIRNQLTSQVAPAKPVVKLTNQEVIDMARTMKENCGHPELEHKKLIMHTLFSEIVINSYGEAVDRPGRRVACEIKSFKTKKEADNHRLFSPINPKQTSALSKDLHTYYTRSSPKTLACLSP</sequence>
<evidence type="ECO:0000256" key="1">
    <source>
        <dbReference type="SAM" id="Coils"/>
    </source>
</evidence>
<dbReference type="PANTHER" id="PTHR30461">
    <property type="entry name" value="DNA-INVERTASE FROM LAMBDOID PROPHAGE"/>
    <property type="match status" value="1"/>
</dbReference>
<evidence type="ECO:0000313" key="4">
    <source>
        <dbReference type="Proteomes" id="UP000241645"/>
    </source>
</evidence>
<dbReference type="EMBL" id="PXZO01000063">
    <property type="protein sequence ID" value="PSK04124.1"/>
    <property type="molecule type" value="Genomic_DNA"/>
</dbReference>
<accession>A0ABX5FJN0</accession>
<dbReference type="RefSeq" id="WP_106836346.1">
    <property type="nucleotide sequence ID" value="NZ_JARMEW010000060.1"/>
</dbReference>
<dbReference type="Pfam" id="PF07508">
    <property type="entry name" value="Recombinase"/>
    <property type="match status" value="1"/>
</dbReference>
<dbReference type="Gene3D" id="3.90.1750.20">
    <property type="entry name" value="Putative Large Serine Recombinase, Chain B, Domain 2"/>
    <property type="match status" value="1"/>
</dbReference>
<comment type="caution">
    <text evidence="3">The sequence shown here is derived from an EMBL/GenBank/DDBJ whole genome shotgun (WGS) entry which is preliminary data.</text>
</comment>
<name>A0ABX5FJN0_9BACL</name>
<dbReference type="InterPro" id="IPR036162">
    <property type="entry name" value="Resolvase-like_N_sf"/>
</dbReference>
<reference evidence="3 4" key="1">
    <citation type="submission" date="2018-03" db="EMBL/GenBank/DDBJ databases">
        <title>Brevisbacillus phylogenomics.</title>
        <authorList>
            <person name="Dunlap C."/>
        </authorList>
    </citation>
    <scope>NUCLEOTIDE SEQUENCE [LARGE SCALE GENOMIC DNA]</scope>
    <source>
        <strain evidence="3 4">NRRL B-41110</strain>
    </source>
</reference>
<gene>
    <name evidence="3" type="ORF">C7R92_27480</name>
</gene>
<dbReference type="InterPro" id="IPR050639">
    <property type="entry name" value="SSR_resolvase"/>
</dbReference>
<dbReference type="InterPro" id="IPR006119">
    <property type="entry name" value="Resolv_N"/>
</dbReference>
<dbReference type="InterPro" id="IPR025827">
    <property type="entry name" value="Zn_ribbon_recom_dom"/>
</dbReference>
<keyword evidence="4" id="KW-1185">Reference proteome</keyword>
<dbReference type="InterPro" id="IPR038109">
    <property type="entry name" value="DNA_bind_recomb_sf"/>
</dbReference>
<evidence type="ECO:0000259" key="2">
    <source>
        <dbReference type="PROSITE" id="PS51737"/>
    </source>
</evidence>
<dbReference type="PANTHER" id="PTHR30461:SF23">
    <property type="entry name" value="DNA RECOMBINASE-RELATED"/>
    <property type="match status" value="1"/>
</dbReference>
<dbReference type="SUPFAM" id="SSF53041">
    <property type="entry name" value="Resolvase-like"/>
    <property type="match status" value="1"/>
</dbReference>
<proteinExistence type="predicted"/>
<organism evidence="3 4">
    <name type="scientific">Brevibacillus porteri</name>
    <dbReference type="NCBI Taxonomy" id="2126350"/>
    <lineage>
        <taxon>Bacteria</taxon>
        <taxon>Bacillati</taxon>
        <taxon>Bacillota</taxon>
        <taxon>Bacilli</taxon>
        <taxon>Bacillales</taxon>
        <taxon>Paenibacillaceae</taxon>
        <taxon>Brevibacillus</taxon>
    </lineage>
</organism>
<protein>
    <recommendedName>
        <fullName evidence="2">Recombinase domain-containing protein</fullName>
    </recommendedName>
</protein>
<dbReference type="InterPro" id="IPR011109">
    <property type="entry name" value="DNA_bind_recombinase_dom"/>
</dbReference>
<dbReference type="Proteomes" id="UP000241645">
    <property type="component" value="Unassembled WGS sequence"/>
</dbReference>
<dbReference type="GeneID" id="95753824"/>
<dbReference type="Pfam" id="PF13408">
    <property type="entry name" value="Zn_ribbon_recom"/>
    <property type="match status" value="1"/>
</dbReference>
<feature type="domain" description="Recombinase" evidence="2">
    <location>
        <begin position="67"/>
        <end position="181"/>
    </location>
</feature>
<evidence type="ECO:0000313" key="3">
    <source>
        <dbReference type="EMBL" id="PSK04124.1"/>
    </source>
</evidence>
<feature type="coiled-coil region" evidence="1">
    <location>
        <begin position="274"/>
        <end position="326"/>
    </location>
</feature>
<keyword evidence="1" id="KW-0175">Coiled coil</keyword>
<dbReference type="PROSITE" id="PS51737">
    <property type="entry name" value="RECOMBINASE_DNA_BIND"/>
    <property type="match status" value="1"/>
</dbReference>